<evidence type="ECO:0000313" key="1">
    <source>
        <dbReference type="EMBL" id="SCZ85143.1"/>
    </source>
</evidence>
<evidence type="ECO:0000313" key="2">
    <source>
        <dbReference type="Proteomes" id="UP000198729"/>
    </source>
</evidence>
<accession>A0A1G5SD71</accession>
<organism evidence="1 2">
    <name type="scientific">Nitrosomonas mobilis</name>
    <dbReference type="NCBI Taxonomy" id="51642"/>
    <lineage>
        <taxon>Bacteria</taxon>
        <taxon>Pseudomonadati</taxon>
        <taxon>Pseudomonadota</taxon>
        <taxon>Betaproteobacteria</taxon>
        <taxon>Nitrosomonadales</taxon>
        <taxon>Nitrosomonadaceae</taxon>
        <taxon>Nitrosomonas</taxon>
    </lineage>
</organism>
<dbReference type="STRING" id="51642.NSMM_350007"/>
<proteinExistence type="predicted"/>
<sequence length="126" mass="14136">MKRSNNGRLNVCHLLHESYLMVWGVSGRLRIQPRSMRAILWEVANLLCSVPSFAGSIRFLAISRLPSAEPTMHSITPSCTECYLAEFSYRFNRRFDLAAMVPRLLRAAATTVPLPIGILRISETGS</sequence>
<dbReference type="Proteomes" id="UP000198729">
    <property type="component" value="Unassembled WGS sequence"/>
</dbReference>
<gene>
    <name evidence="1" type="ORF">NSMM_350007</name>
</gene>
<dbReference type="EMBL" id="FMWO01000042">
    <property type="protein sequence ID" value="SCZ85143.1"/>
    <property type="molecule type" value="Genomic_DNA"/>
</dbReference>
<keyword evidence="2" id="KW-1185">Reference proteome</keyword>
<protein>
    <submittedName>
        <fullName evidence="1">Uncharacterized protein</fullName>
    </submittedName>
</protein>
<name>A0A1G5SD71_9PROT</name>
<dbReference type="AlphaFoldDB" id="A0A1G5SD71"/>
<reference evidence="1 2" key="1">
    <citation type="submission" date="2016-10" db="EMBL/GenBank/DDBJ databases">
        <authorList>
            <person name="de Groot N.N."/>
        </authorList>
    </citation>
    <scope>NUCLEOTIDE SEQUENCE [LARGE SCALE GENOMIC DNA]</scope>
    <source>
        <strain evidence="1">1</strain>
    </source>
</reference>